<name>A0ABP0TS93_9BRYO</name>
<dbReference type="EMBL" id="OZ019906">
    <property type="protein sequence ID" value="CAK9203780.1"/>
    <property type="molecule type" value="Genomic_DNA"/>
</dbReference>
<dbReference type="Proteomes" id="UP001497512">
    <property type="component" value="Chromosome 14"/>
</dbReference>
<accession>A0ABP0TS93</accession>
<proteinExistence type="predicted"/>
<evidence type="ECO:0000313" key="2">
    <source>
        <dbReference type="Proteomes" id="UP001497512"/>
    </source>
</evidence>
<reference evidence="1" key="1">
    <citation type="submission" date="2024-02" db="EMBL/GenBank/DDBJ databases">
        <authorList>
            <consortium name="ELIXIR-Norway"/>
            <consortium name="Elixir Norway"/>
        </authorList>
    </citation>
    <scope>NUCLEOTIDE SEQUENCE</scope>
</reference>
<gene>
    <name evidence="1" type="ORF">CSSPTR1EN2_LOCUS7057</name>
</gene>
<sequence length="78" mass="8751">MGTAGVSAQEASQHVKCNVLFTSSSRRNGWLAALHRRGRQQQRLRTRLQSAAREDVLPPPFITHTNLGHRLSKFKASE</sequence>
<evidence type="ECO:0000313" key="1">
    <source>
        <dbReference type="EMBL" id="CAK9203780.1"/>
    </source>
</evidence>
<keyword evidence="2" id="KW-1185">Reference proteome</keyword>
<protein>
    <submittedName>
        <fullName evidence="1">Uncharacterized protein</fullName>
    </submittedName>
</protein>
<organism evidence="1 2">
    <name type="scientific">Sphagnum troendelagicum</name>
    <dbReference type="NCBI Taxonomy" id="128251"/>
    <lineage>
        <taxon>Eukaryota</taxon>
        <taxon>Viridiplantae</taxon>
        <taxon>Streptophyta</taxon>
        <taxon>Embryophyta</taxon>
        <taxon>Bryophyta</taxon>
        <taxon>Sphagnophytina</taxon>
        <taxon>Sphagnopsida</taxon>
        <taxon>Sphagnales</taxon>
        <taxon>Sphagnaceae</taxon>
        <taxon>Sphagnum</taxon>
    </lineage>
</organism>